<dbReference type="AlphaFoldDB" id="A0A4U9XJF4"/>
<name>A0A4U9XJF4_9STRE</name>
<dbReference type="Proteomes" id="UP000394068">
    <property type="component" value="Unassembled WGS sequence"/>
</dbReference>
<proteinExistence type="predicted"/>
<sequence>MSFIKSIHHFFKKTPSPPQKRPLLIFGREVKNWDGFLFDNVLPWADEKIPNSALTISDLIFLWVISRFCQDFNSYPTHLSRNYGITSPLERVQKLMELGLVDDGFFITELGSKAINKHRKYIELHKKGWTSIEEKEYNYNSHKLFMKEHAEWLLEIGETEKGINELRTLERSDKRDECFLIFQKGEKLGKNKEYKKSNELLIPLLENENVDFYAPLYERIAKNFRGLKEYQNEIDICQRFLSDIQPHYGEDMWIDVFLKRINFAIKYTK</sequence>
<reference evidence="1 2" key="1">
    <citation type="submission" date="2019-05" db="EMBL/GenBank/DDBJ databases">
        <authorList>
            <consortium name="Pathogen Informatics"/>
        </authorList>
    </citation>
    <scope>NUCLEOTIDE SEQUENCE [LARGE SCALE GENOMIC DNA]</scope>
    <source>
        <strain evidence="1 2">NCTC5386</strain>
    </source>
</reference>
<accession>A0A4U9XJF4</accession>
<evidence type="ECO:0000313" key="1">
    <source>
        <dbReference type="EMBL" id="VTS13146.1"/>
    </source>
</evidence>
<evidence type="ECO:0000313" key="2">
    <source>
        <dbReference type="Proteomes" id="UP000394068"/>
    </source>
</evidence>
<protein>
    <submittedName>
        <fullName evidence="1">Uncharacterized protein</fullName>
    </submittedName>
</protein>
<dbReference type="RefSeq" id="WP_077323228.1">
    <property type="nucleotide sequence ID" value="NZ_CABEHT010000001.1"/>
</dbReference>
<dbReference type="EMBL" id="CABEHT010000001">
    <property type="protein sequence ID" value="VTS13146.1"/>
    <property type="molecule type" value="Genomic_DNA"/>
</dbReference>
<gene>
    <name evidence="1" type="ORF">NCTC5386_00871</name>
</gene>
<organism evidence="1 2">
    <name type="scientific">Streptococcus pseudoporcinus</name>
    <dbReference type="NCBI Taxonomy" id="361101"/>
    <lineage>
        <taxon>Bacteria</taxon>
        <taxon>Bacillati</taxon>
        <taxon>Bacillota</taxon>
        <taxon>Bacilli</taxon>
        <taxon>Lactobacillales</taxon>
        <taxon>Streptococcaceae</taxon>
        <taxon>Streptococcus</taxon>
    </lineage>
</organism>